<keyword evidence="10" id="KW-1185">Reference proteome</keyword>
<keyword evidence="1" id="KW-0963">Cytoplasm</keyword>
<dbReference type="OrthoDB" id="9807278at2"/>
<dbReference type="EMBL" id="VFJB01000006">
    <property type="protein sequence ID" value="KAA0257735.1"/>
    <property type="molecule type" value="Genomic_DNA"/>
</dbReference>
<accession>A0A5A8F6W2</accession>
<dbReference type="RefSeq" id="WP_149266708.1">
    <property type="nucleotide sequence ID" value="NZ_VFJB01000006.1"/>
</dbReference>
<feature type="domain" description="Mannose-1-phosphate guanyltransferase C-terminal" evidence="8">
    <location>
        <begin position="4"/>
        <end position="57"/>
    </location>
</feature>
<dbReference type="AlphaFoldDB" id="A0A5A8F6W2"/>
<dbReference type="InterPro" id="IPR037157">
    <property type="entry name" value="Acetyltransf_C_sf"/>
</dbReference>
<gene>
    <name evidence="9" type="primary">lpxA</name>
    <name evidence="9" type="ORF">FHQ18_08315</name>
</gene>
<keyword evidence="3" id="KW-0441">Lipid A biosynthesis</keyword>
<dbReference type="SUPFAM" id="SSF51161">
    <property type="entry name" value="Trimeric LpxA-like enzymes"/>
    <property type="match status" value="1"/>
</dbReference>
<dbReference type="NCBIfam" id="NF003657">
    <property type="entry name" value="PRK05289.1"/>
    <property type="match status" value="1"/>
</dbReference>
<dbReference type="NCBIfam" id="TIGR01852">
    <property type="entry name" value="lipid_A_lpxA"/>
    <property type="match status" value="1"/>
</dbReference>
<dbReference type="Proteomes" id="UP000322876">
    <property type="component" value="Unassembled WGS sequence"/>
</dbReference>
<feature type="domain" description="UDP N-acetylglucosamine O-acyltransferase C-terminal" evidence="7">
    <location>
        <begin position="174"/>
        <end position="254"/>
    </location>
</feature>
<evidence type="ECO:0000256" key="4">
    <source>
        <dbReference type="ARBA" id="ARBA00022679"/>
    </source>
</evidence>
<sequence length="256" mass="28135">MIHKTAIIDKTAEIGQNVEIGPNVYIGKNCIIHDGVKIGVGAVIEENTEILENTVISPNAHLGGPPQDISYRGEDTKLKIGKNCVIREFTTIHRASTKEDWITEIGDNCYIMASSHIAHDCKFGNNIILTSYSGIAGHVHVGDFAVISGLVAVHQFVRIGKLAMIGGMSRITQDVPPFTLVEGNPAVIHGLNVVGLRRRNILPEVRSELKKLLKVYLDKSLTKEEAINEMKLIANSNEGIEFVSFFESSKRGIIRR</sequence>
<dbReference type="PIRSF" id="PIRSF000456">
    <property type="entry name" value="UDP-GlcNAc_acltr"/>
    <property type="match status" value="1"/>
</dbReference>
<evidence type="ECO:0000256" key="5">
    <source>
        <dbReference type="ARBA" id="ARBA00023098"/>
    </source>
</evidence>
<evidence type="ECO:0000313" key="9">
    <source>
        <dbReference type="EMBL" id="KAA0257735.1"/>
    </source>
</evidence>
<dbReference type="Pfam" id="PF13720">
    <property type="entry name" value="Acetyltransf_11"/>
    <property type="match status" value="1"/>
</dbReference>
<dbReference type="Gene3D" id="1.20.1180.10">
    <property type="entry name" value="Udp N-acetylglucosamine O-acyltransferase, C-terminal domain"/>
    <property type="match status" value="1"/>
</dbReference>
<protein>
    <submittedName>
        <fullName evidence="9">Acyl-ACP--UDP-N-acetylglucosamine O-acyltransferase</fullName>
        <ecNumber evidence="9">2.3.1.129</ecNumber>
    </submittedName>
</protein>
<dbReference type="GO" id="GO:0009245">
    <property type="term" value="P:lipid A biosynthetic process"/>
    <property type="evidence" value="ECO:0007669"/>
    <property type="project" value="UniProtKB-KW"/>
</dbReference>
<name>A0A5A8F6W2_9BACT</name>
<dbReference type="Gene3D" id="2.160.10.10">
    <property type="entry name" value="Hexapeptide repeat proteins"/>
    <property type="match status" value="1"/>
</dbReference>
<evidence type="ECO:0000256" key="2">
    <source>
        <dbReference type="ARBA" id="ARBA00022516"/>
    </source>
</evidence>
<dbReference type="PANTHER" id="PTHR43480:SF1">
    <property type="entry name" value="ACYL-[ACYL-CARRIER-PROTEIN]--UDP-N-ACETYLGLUCOSAMINE O-ACYLTRANSFERASE, MITOCHONDRIAL-RELATED"/>
    <property type="match status" value="1"/>
</dbReference>
<evidence type="ECO:0000259" key="7">
    <source>
        <dbReference type="Pfam" id="PF13720"/>
    </source>
</evidence>
<comment type="caution">
    <text evidence="9">The sequence shown here is derived from an EMBL/GenBank/DDBJ whole genome shotgun (WGS) entry which is preliminary data.</text>
</comment>
<evidence type="ECO:0000313" key="10">
    <source>
        <dbReference type="Proteomes" id="UP000322876"/>
    </source>
</evidence>
<evidence type="ECO:0000259" key="8">
    <source>
        <dbReference type="Pfam" id="PF25087"/>
    </source>
</evidence>
<keyword evidence="5" id="KW-0443">Lipid metabolism</keyword>
<dbReference type="CDD" id="cd03351">
    <property type="entry name" value="LbH_UDP-GlcNAc_AT"/>
    <property type="match status" value="1"/>
</dbReference>
<dbReference type="InterPro" id="IPR029098">
    <property type="entry name" value="Acetyltransf_C"/>
</dbReference>
<organism evidence="9 10">
    <name type="scientific">Deferribacter autotrophicus</name>
    <dbReference type="NCBI Taxonomy" id="500465"/>
    <lineage>
        <taxon>Bacteria</taxon>
        <taxon>Pseudomonadati</taxon>
        <taxon>Deferribacterota</taxon>
        <taxon>Deferribacteres</taxon>
        <taxon>Deferribacterales</taxon>
        <taxon>Deferribacteraceae</taxon>
        <taxon>Deferribacter</taxon>
    </lineage>
</organism>
<dbReference type="GO" id="GO:0016020">
    <property type="term" value="C:membrane"/>
    <property type="evidence" value="ECO:0007669"/>
    <property type="project" value="GOC"/>
</dbReference>
<dbReference type="GO" id="GO:0008780">
    <property type="term" value="F:acyl-[acyl-carrier-protein]-UDP-N-acetylglucosamine O-acyltransferase activity"/>
    <property type="evidence" value="ECO:0007669"/>
    <property type="project" value="UniProtKB-EC"/>
</dbReference>
<evidence type="ECO:0000256" key="6">
    <source>
        <dbReference type="ARBA" id="ARBA00023315"/>
    </source>
</evidence>
<keyword evidence="2" id="KW-0444">Lipid biosynthesis</keyword>
<dbReference type="PANTHER" id="PTHR43480">
    <property type="entry name" value="ACYL-[ACYL-CARRIER-PROTEIN]--UDP-N-ACETYLGLUCOSAMINE O-ACYLTRANSFERASE"/>
    <property type="match status" value="1"/>
</dbReference>
<reference evidence="9 10" key="1">
    <citation type="submission" date="2019-06" db="EMBL/GenBank/DDBJ databases">
        <title>Genomic insights into carbon and energy metabolism of Deferribacter autotrophicus revealed new metabolic traits in the phylum Deferribacteres.</title>
        <authorList>
            <person name="Slobodkin A.I."/>
            <person name="Slobodkina G.B."/>
            <person name="Allioux M."/>
            <person name="Alain K."/>
            <person name="Jebbar M."/>
            <person name="Shadrin V."/>
            <person name="Kublanov I.V."/>
            <person name="Toshchakov S.V."/>
            <person name="Bonch-Osmolovskaya E.A."/>
        </authorList>
    </citation>
    <scope>NUCLEOTIDE SEQUENCE [LARGE SCALE GENOMIC DNA]</scope>
    <source>
        <strain evidence="9 10">SL50</strain>
    </source>
</reference>
<evidence type="ECO:0000256" key="1">
    <source>
        <dbReference type="ARBA" id="ARBA00022490"/>
    </source>
</evidence>
<proteinExistence type="predicted"/>
<dbReference type="InterPro" id="IPR010137">
    <property type="entry name" value="Lipid_A_LpxA"/>
</dbReference>
<dbReference type="EC" id="2.3.1.129" evidence="9"/>
<evidence type="ECO:0000256" key="3">
    <source>
        <dbReference type="ARBA" id="ARBA00022556"/>
    </source>
</evidence>
<dbReference type="InterPro" id="IPR011004">
    <property type="entry name" value="Trimer_LpxA-like_sf"/>
</dbReference>
<dbReference type="InterPro" id="IPR056729">
    <property type="entry name" value="GMPPB_C"/>
</dbReference>
<dbReference type="Pfam" id="PF25087">
    <property type="entry name" value="GMPPB_C"/>
    <property type="match status" value="1"/>
</dbReference>
<keyword evidence="4 9" id="KW-0808">Transferase</keyword>
<keyword evidence="6 9" id="KW-0012">Acyltransferase</keyword>